<proteinExistence type="predicted"/>
<dbReference type="GO" id="GO:0046390">
    <property type="term" value="P:ribose phosphate biosynthetic process"/>
    <property type="evidence" value="ECO:0007669"/>
    <property type="project" value="TreeGrafter"/>
</dbReference>
<dbReference type="EMBL" id="MSFL01000010">
    <property type="protein sequence ID" value="PWY83471.1"/>
    <property type="molecule type" value="Genomic_DNA"/>
</dbReference>
<dbReference type="AlphaFoldDB" id="A0A317WCH7"/>
<accession>A0A317WCH7</accession>
<dbReference type="Pfam" id="PF00300">
    <property type="entry name" value="His_Phos_1"/>
    <property type="match status" value="1"/>
</dbReference>
<dbReference type="RefSeq" id="XP_025399914.1">
    <property type="nucleotide sequence ID" value="XM_025543080.1"/>
</dbReference>
<protein>
    <submittedName>
        <fullName evidence="1">Phosphoglycerate mutase-like protein</fullName>
    </submittedName>
</protein>
<dbReference type="SUPFAM" id="SSF53254">
    <property type="entry name" value="Phosphoglycerate mutase-like"/>
    <property type="match status" value="1"/>
</dbReference>
<dbReference type="OrthoDB" id="4818801at2759"/>
<dbReference type="GeneID" id="37065317"/>
<reference evidence="1 2" key="1">
    <citation type="submission" date="2016-12" db="EMBL/GenBank/DDBJ databases">
        <title>The genomes of Aspergillus section Nigri reveals drivers in fungal speciation.</title>
        <authorList>
            <consortium name="DOE Joint Genome Institute"/>
            <person name="Vesth T.C."/>
            <person name="Nybo J."/>
            <person name="Theobald S."/>
            <person name="Brandl J."/>
            <person name="Frisvad J.C."/>
            <person name="Nielsen K.F."/>
            <person name="Lyhne E.K."/>
            <person name="Kogle M.E."/>
            <person name="Kuo A."/>
            <person name="Riley R."/>
            <person name="Clum A."/>
            <person name="Nolan M."/>
            <person name="Lipzen A."/>
            <person name="Salamov A."/>
            <person name="Henrissat B."/>
            <person name="Wiebenga A."/>
            <person name="De Vries R.P."/>
            <person name="Grigoriev I.V."/>
            <person name="Mortensen U.H."/>
            <person name="Andersen M.R."/>
            <person name="Baker S.E."/>
        </authorList>
    </citation>
    <scope>NUCLEOTIDE SEQUENCE [LARGE SCALE GENOMIC DNA]</scope>
    <source>
        <strain evidence="1 2">CBS 117.55</strain>
    </source>
</reference>
<organism evidence="1 2">
    <name type="scientific">Aspergillus heteromorphus CBS 117.55</name>
    <dbReference type="NCBI Taxonomy" id="1448321"/>
    <lineage>
        <taxon>Eukaryota</taxon>
        <taxon>Fungi</taxon>
        <taxon>Dikarya</taxon>
        <taxon>Ascomycota</taxon>
        <taxon>Pezizomycotina</taxon>
        <taxon>Eurotiomycetes</taxon>
        <taxon>Eurotiomycetidae</taxon>
        <taxon>Eurotiales</taxon>
        <taxon>Aspergillaceae</taxon>
        <taxon>Aspergillus</taxon>
        <taxon>Aspergillus subgen. Circumdati</taxon>
    </lineage>
</organism>
<dbReference type="InterPro" id="IPR029033">
    <property type="entry name" value="His_PPase_superfam"/>
</dbReference>
<comment type="caution">
    <text evidence="1">The sequence shown here is derived from an EMBL/GenBank/DDBJ whole genome shotgun (WGS) entry which is preliminary data.</text>
</comment>
<dbReference type="VEuPathDB" id="FungiDB:BO70DRAFT_361594"/>
<name>A0A317WCH7_9EURO</name>
<evidence type="ECO:0000313" key="1">
    <source>
        <dbReference type="EMBL" id="PWY83471.1"/>
    </source>
</evidence>
<gene>
    <name evidence="1" type="ORF">BO70DRAFT_361594</name>
</gene>
<dbReference type="GO" id="GO:0050278">
    <property type="term" value="F:sedoheptulose-bisphosphatase activity"/>
    <property type="evidence" value="ECO:0007669"/>
    <property type="project" value="TreeGrafter"/>
</dbReference>
<dbReference type="PANTHER" id="PTHR48100">
    <property type="entry name" value="BROAD-SPECIFICITY PHOSPHATASE YOR283W-RELATED"/>
    <property type="match status" value="1"/>
</dbReference>
<dbReference type="PANTHER" id="PTHR48100:SF15">
    <property type="entry name" value="SEDOHEPTULOSE 1,7-BISPHOSPHATASE"/>
    <property type="match status" value="1"/>
</dbReference>
<dbReference type="Proteomes" id="UP000247233">
    <property type="component" value="Unassembled WGS sequence"/>
</dbReference>
<evidence type="ECO:0000313" key="2">
    <source>
        <dbReference type="Proteomes" id="UP000247233"/>
    </source>
</evidence>
<dbReference type="STRING" id="1448321.A0A317WCH7"/>
<dbReference type="InterPro" id="IPR013078">
    <property type="entry name" value="His_Pase_superF_clade-1"/>
</dbReference>
<keyword evidence="2" id="KW-1185">Reference proteome</keyword>
<dbReference type="InterPro" id="IPR050275">
    <property type="entry name" value="PGM_Phosphatase"/>
</dbReference>
<sequence>MKQYSYVSPRSRAQRTLELLEIGCRERLPWNAARKSEDEEPIRTEARVQVTDAVREWDYGEYEGLTSRQIREMRDARGEGPWDIWRDGCPGGESPTDVIARLDAVIAEIRDKYHKPCLDGCGDEGKGDVLVVAHGHILRAFAMRWTGKPLTETALILEAGGVGTLSYEHHNIEEPAIILGGAFVVDS</sequence>
<dbReference type="Gene3D" id="3.40.50.1240">
    <property type="entry name" value="Phosphoglycerate mutase-like"/>
    <property type="match status" value="1"/>
</dbReference>